<protein>
    <recommendedName>
        <fullName evidence="4">Secreted protein</fullName>
    </recommendedName>
</protein>
<keyword evidence="1" id="KW-0732">Signal</keyword>
<organism evidence="2 3">
    <name type="scientific">Anaeromyxobacter diazotrophicus</name>
    <dbReference type="NCBI Taxonomy" id="2590199"/>
    <lineage>
        <taxon>Bacteria</taxon>
        <taxon>Pseudomonadati</taxon>
        <taxon>Myxococcota</taxon>
        <taxon>Myxococcia</taxon>
        <taxon>Myxococcales</taxon>
        <taxon>Cystobacterineae</taxon>
        <taxon>Anaeromyxobacteraceae</taxon>
        <taxon>Anaeromyxobacter</taxon>
    </lineage>
</organism>
<sequence>MRAALAIATIVLVLTAAVAPHVHEGPLGTHACLACVAAGGEEATGHTPDVAPRPLEPAAVVVVLPAAPVFGLPLGAIPGQSPPAV</sequence>
<evidence type="ECO:0000313" key="3">
    <source>
        <dbReference type="Proteomes" id="UP000503640"/>
    </source>
</evidence>
<proteinExistence type="predicted"/>
<dbReference type="Proteomes" id="UP000503640">
    <property type="component" value="Unassembled WGS sequence"/>
</dbReference>
<accession>A0A7I9VS77</accession>
<feature type="signal peptide" evidence="1">
    <location>
        <begin position="1"/>
        <end position="24"/>
    </location>
</feature>
<dbReference type="RefSeq" id="WP_176068591.1">
    <property type="nucleotide sequence ID" value="NZ_BJTG01000012.1"/>
</dbReference>
<dbReference type="EMBL" id="BJTG01000012">
    <property type="protein sequence ID" value="GEJ59265.1"/>
    <property type="molecule type" value="Genomic_DNA"/>
</dbReference>
<evidence type="ECO:0000256" key="1">
    <source>
        <dbReference type="SAM" id="SignalP"/>
    </source>
</evidence>
<evidence type="ECO:0008006" key="4">
    <source>
        <dbReference type="Google" id="ProtNLM"/>
    </source>
</evidence>
<gene>
    <name evidence="2" type="ORF">AMYX_40060</name>
</gene>
<keyword evidence="3" id="KW-1185">Reference proteome</keyword>
<feature type="chain" id="PRO_5029501869" description="Secreted protein" evidence="1">
    <location>
        <begin position="25"/>
        <end position="85"/>
    </location>
</feature>
<dbReference type="AlphaFoldDB" id="A0A7I9VS77"/>
<comment type="caution">
    <text evidence="2">The sequence shown here is derived from an EMBL/GenBank/DDBJ whole genome shotgun (WGS) entry which is preliminary data.</text>
</comment>
<reference evidence="3" key="1">
    <citation type="journal article" date="2020" name="Appl. Environ. Microbiol.">
        <title>Diazotrophic Anaeromyxobacter Isolates from Soils.</title>
        <authorList>
            <person name="Masuda Y."/>
            <person name="Yamanaka H."/>
            <person name="Xu Z.X."/>
            <person name="Shiratori Y."/>
            <person name="Aono T."/>
            <person name="Amachi S."/>
            <person name="Senoo K."/>
            <person name="Itoh H."/>
        </authorList>
    </citation>
    <scope>NUCLEOTIDE SEQUENCE [LARGE SCALE GENOMIC DNA]</scope>
    <source>
        <strain evidence="3">R267</strain>
    </source>
</reference>
<name>A0A7I9VS77_9BACT</name>
<evidence type="ECO:0000313" key="2">
    <source>
        <dbReference type="EMBL" id="GEJ59265.1"/>
    </source>
</evidence>